<keyword evidence="4" id="KW-0472">Membrane</keyword>
<dbReference type="Proteomes" id="UP000288012">
    <property type="component" value="Unassembled WGS sequence"/>
</dbReference>
<dbReference type="PANTHER" id="PTHR43391:SF14">
    <property type="entry name" value="DEHYDROGENASE_REDUCTASE SDR FAMILY PROTEIN 7-LIKE"/>
    <property type="match status" value="1"/>
</dbReference>
<keyword evidence="4" id="KW-0812">Transmembrane</keyword>
<keyword evidence="2" id="KW-0521">NADP</keyword>
<gene>
    <name evidence="5" type="ORF">EKM59_11305</name>
</gene>
<evidence type="ECO:0000313" key="6">
    <source>
        <dbReference type="Proteomes" id="UP000288012"/>
    </source>
</evidence>
<sequence length="238" mass="27035">MNRTWVVLGSTSIIAEKLAHCAAREGHAIILIGRNVKELTIKAADISLRYRVSCEVIAMDFSKPIINLLSELYERETELDLIIAHSLMLHNYSLDDVKIADLIQVNILSTAQLIHTYFQKKQSEHHLLFLSSVAASRGRAKNSLYGGSKAAIEVYLQGLQQAATSAQTITIARLGFIDSKTTYGEPGIFYASAPERCAAACWRAIKLKKRQIYHPFFWRFIIFMIRNLPFFIYRKLRV</sequence>
<proteinExistence type="inferred from homology"/>
<feature type="transmembrane region" description="Helical" evidence="4">
    <location>
        <begin position="216"/>
        <end position="233"/>
    </location>
</feature>
<evidence type="ECO:0000256" key="2">
    <source>
        <dbReference type="ARBA" id="ARBA00022857"/>
    </source>
</evidence>
<evidence type="ECO:0000256" key="3">
    <source>
        <dbReference type="ARBA" id="ARBA00023002"/>
    </source>
</evidence>
<dbReference type="SUPFAM" id="SSF51735">
    <property type="entry name" value="NAD(P)-binding Rossmann-fold domains"/>
    <property type="match status" value="1"/>
</dbReference>
<dbReference type="InterPro" id="IPR036291">
    <property type="entry name" value="NAD(P)-bd_dom_sf"/>
</dbReference>
<keyword evidence="6" id="KW-1185">Reference proteome</keyword>
<keyword evidence="4" id="KW-1133">Transmembrane helix</keyword>
<evidence type="ECO:0000256" key="4">
    <source>
        <dbReference type="SAM" id="Phobius"/>
    </source>
</evidence>
<accession>A0A3S0XRS8</accession>
<dbReference type="InterPro" id="IPR002347">
    <property type="entry name" value="SDR_fam"/>
</dbReference>
<comment type="caution">
    <text evidence="5">The sequence shown here is derived from an EMBL/GenBank/DDBJ whole genome shotgun (WGS) entry which is preliminary data.</text>
</comment>
<comment type="similarity">
    <text evidence="1">Belongs to the short-chain dehydrogenases/reductases (SDR) family.</text>
</comment>
<protein>
    <submittedName>
        <fullName evidence="5">SDR family NAD(P)-dependent oxidoreductase</fullName>
    </submittedName>
</protein>
<dbReference type="PROSITE" id="PS00061">
    <property type="entry name" value="ADH_SHORT"/>
    <property type="match status" value="1"/>
</dbReference>
<name>A0A3S0XRS8_9GAMM</name>
<evidence type="ECO:0000256" key="1">
    <source>
        <dbReference type="ARBA" id="ARBA00006484"/>
    </source>
</evidence>
<dbReference type="Gene3D" id="3.40.50.720">
    <property type="entry name" value="NAD(P)-binding Rossmann-like Domain"/>
    <property type="match status" value="1"/>
</dbReference>
<keyword evidence="3" id="KW-0560">Oxidoreductase</keyword>
<organism evidence="5 6">
    <name type="scientific">Legionella septentrionalis</name>
    <dbReference type="NCBI Taxonomy" id="2498109"/>
    <lineage>
        <taxon>Bacteria</taxon>
        <taxon>Pseudomonadati</taxon>
        <taxon>Pseudomonadota</taxon>
        <taxon>Gammaproteobacteria</taxon>
        <taxon>Legionellales</taxon>
        <taxon>Legionellaceae</taxon>
        <taxon>Legionella</taxon>
    </lineage>
</organism>
<dbReference type="Pfam" id="PF00106">
    <property type="entry name" value="adh_short"/>
    <property type="match status" value="1"/>
</dbReference>
<dbReference type="EMBL" id="RZGR01000050">
    <property type="protein sequence ID" value="RUQ79208.1"/>
    <property type="molecule type" value="Genomic_DNA"/>
</dbReference>
<dbReference type="GO" id="GO:0016491">
    <property type="term" value="F:oxidoreductase activity"/>
    <property type="evidence" value="ECO:0007669"/>
    <property type="project" value="UniProtKB-KW"/>
</dbReference>
<dbReference type="InterPro" id="IPR020904">
    <property type="entry name" value="Sc_DH/Rdtase_CS"/>
</dbReference>
<dbReference type="PANTHER" id="PTHR43391">
    <property type="entry name" value="RETINOL DEHYDROGENASE-RELATED"/>
    <property type="match status" value="1"/>
</dbReference>
<dbReference type="RefSeq" id="WP_127111567.1">
    <property type="nucleotide sequence ID" value="NZ_RZGR01000050.1"/>
</dbReference>
<evidence type="ECO:0000313" key="5">
    <source>
        <dbReference type="EMBL" id="RUQ79208.1"/>
    </source>
</evidence>
<dbReference type="AlphaFoldDB" id="A0A3S0XRS8"/>
<reference evidence="5 6" key="1">
    <citation type="submission" date="2018-12" db="EMBL/GenBank/DDBJ databases">
        <title>Legionella sp,whole genome shotgun sequence.</title>
        <authorList>
            <person name="Wu H."/>
        </authorList>
    </citation>
    <scope>NUCLEOTIDE SEQUENCE [LARGE SCALE GENOMIC DNA]</scope>
    <source>
        <strain evidence="6">km714</strain>
    </source>
</reference>